<dbReference type="OrthoDB" id="1432662at2"/>
<evidence type="ECO:0000313" key="3">
    <source>
        <dbReference type="Proteomes" id="UP000460561"/>
    </source>
</evidence>
<comment type="caution">
    <text evidence="2">The sequence shown here is derived from an EMBL/GenBank/DDBJ whole genome shotgun (WGS) entry which is preliminary data.</text>
</comment>
<proteinExistence type="predicted"/>
<feature type="domain" description="General stress protein FMN-binding split barrel" evidence="1">
    <location>
        <begin position="12"/>
        <end position="138"/>
    </location>
</feature>
<dbReference type="EMBL" id="WTYQ01000001">
    <property type="protein sequence ID" value="MXP25372.1"/>
    <property type="molecule type" value="Genomic_DNA"/>
</dbReference>
<organism evidence="2 3">
    <name type="scientific">Altericroceibacterium indicum</name>
    <dbReference type="NCBI Taxonomy" id="374177"/>
    <lineage>
        <taxon>Bacteria</taxon>
        <taxon>Pseudomonadati</taxon>
        <taxon>Pseudomonadota</taxon>
        <taxon>Alphaproteobacteria</taxon>
        <taxon>Sphingomonadales</taxon>
        <taxon>Erythrobacteraceae</taxon>
        <taxon>Altericroceibacterium</taxon>
    </lineage>
</organism>
<evidence type="ECO:0000313" key="2">
    <source>
        <dbReference type="EMBL" id="MXP25372.1"/>
    </source>
</evidence>
<sequence length="161" mass="17939">MHYKEGKSEELKHKFWKSLADSSFLFLQLDSDPESAVPMTAQLDKDANSAIWFFTGRDHFLAKGGAATATFSGKDHDLFARFGGTLVEETSRERLDQQWSNFVEAWFPGGKDDPNLLMLRMDLGTAEIWSSDLGLLSVAKMALGKDVRDDAKGSHVDHVSL</sequence>
<name>A0A845A4Z5_9SPHN</name>
<reference evidence="2 3" key="1">
    <citation type="submission" date="2019-12" db="EMBL/GenBank/DDBJ databases">
        <title>Genomic-based taxomic classification of the family Erythrobacteraceae.</title>
        <authorList>
            <person name="Xu L."/>
        </authorList>
    </citation>
    <scope>NUCLEOTIDE SEQUENCE [LARGE SCALE GENOMIC DNA]</scope>
    <source>
        <strain evidence="2 3">DSM 18604</strain>
    </source>
</reference>
<dbReference type="InterPro" id="IPR012349">
    <property type="entry name" value="Split_barrel_FMN-bd"/>
</dbReference>
<dbReference type="Pfam" id="PF16242">
    <property type="entry name" value="Pyrid_ox_like"/>
    <property type="match status" value="1"/>
</dbReference>
<dbReference type="InterPro" id="IPR052917">
    <property type="entry name" value="Stress-Dev_Protein"/>
</dbReference>
<protein>
    <submittedName>
        <fullName evidence="2">General stress protein</fullName>
    </submittedName>
</protein>
<dbReference type="Gene3D" id="2.30.110.10">
    <property type="entry name" value="Electron Transport, Fmn-binding Protein, Chain A"/>
    <property type="match status" value="1"/>
</dbReference>
<dbReference type="InterPro" id="IPR038725">
    <property type="entry name" value="YdaG_split_barrel_FMN-bd"/>
</dbReference>
<dbReference type="RefSeq" id="WP_160738500.1">
    <property type="nucleotide sequence ID" value="NZ_WTYQ01000001.1"/>
</dbReference>
<dbReference type="AlphaFoldDB" id="A0A845A4Z5"/>
<accession>A0A845A4Z5</accession>
<dbReference type="SUPFAM" id="SSF50475">
    <property type="entry name" value="FMN-binding split barrel"/>
    <property type="match status" value="1"/>
</dbReference>
<dbReference type="Proteomes" id="UP000460561">
    <property type="component" value="Unassembled WGS sequence"/>
</dbReference>
<dbReference type="PANTHER" id="PTHR34818">
    <property type="entry name" value="PROTEIN BLI-3"/>
    <property type="match status" value="1"/>
</dbReference>
<dbReference type="PANTHER" id="PTHR34818:SF1">
    <property type="entry name" value="PROTEIN BLI-3"/>
    <property type="match status" value="1"/>
</dbReference>
<evidence type="ECO:0000259" key="1">
    <source>
        <dbReference type="Pfam" id="PF16242"/>
    </source>
</evidence>
<keyword evidence="3" id="KW-1185">Reference proteome</keyword>
<gene>
    <name evidence="2" type="ORF">GRI39_04835</name>
</gene>